<keyword evidence="12" id="KW-0325">Glycoprotein</keyword>
<dbReference type="PANTHER" id="PTHR31120:SF6">
    <property type="entry name" value="METALLOPROTEASE TIKI HOMOLOG"/>
    <property type="match status" value="1"/>
</dbReference>
<keyword evidence="10" id="KW-0482">Metalloprotease</keyword>
<dbReference type="GO" id="GO:0016020">
    <property type="term" value="C:membrane"/>
    <property type="evidence" value="ECO:0007669"/>
    <property type="project" value="UniProtKB-SubCell"/>
</dbReference>
<dbReference type="RefSeq" id="WP_154328421.1">
    <property type="nucleotide sequence ID" value="NZ_CP045696.1"/>
</dbReference>
<name>A0A6L5XG77_9BACT</name>
<gene>
    <name evidence="14" type="ORF">FYJ29_12165</name>
</gene>
<dbReference type="GO" id="GO:0006508">
    <property type="term" value="P:proteolysis"/>
    <property type="evidence" value="ECO:0007669"/>
    <property type="project" value="UniProtKB-KW"/>
</dbReference>
<evidence type="ECO:0000256" key="6">
    <source>
        <dbReference type="ARBA" id="ARBA00022723"/>
    </source>
</evidence>
<evidence type="ECO:0000256" key="8">
    <source>
        <dbReference type="ARBA" id="ARBA00022801"/>
    </source>
</evidence>
<keyword evidence="8" id="KW-0378">Hydrolase</keyword>
<comment type="cofactor">
    <cofactor evidence="1">
        <name>Mn(2+)</name>
        <dbReference type="ChEBI" id="CHEBI:29035"/>
    </cofactor>
</comment>
<dbReference type="GO" id="GO:0004222">
    <property type="term" value="F:metalloendopeptidase activity"/>
    <property type="evidence" value="ECO:0007669"/>
    <property type="project" value="TreeGrafter"/>
</dbReference>
<dbReference type="InterPro" id="IPR040230">
    <property type="entry name" value="TIKI1/2-like"/>
</dbReference>
<dbReference type="Pfam" id="PF01963">
    <property type="entry name" value="TraB_PrgY_gumN"/>
    <property type="match status" value="1"/>
</dbReference>
<evidence type="ECO:0000256" key="12">
    <source>
        <dbReference type="ARBA" id="ARBA00023180"/>
    </source>
</evidence>
<evidence type="ECO:0000256" key="10">
    <source>
        <dbReference type="ARBA" id="ARBA00023049"/>
    </source>
</evidence>
<dbReference type="Proteomes" id="UP000483362">
    <property type="component" value="Unassembled WGS sequence"/>
</dbReference>
<comment type="cofactor">
    <cofactor evidence="2">
        <name>Co(2+)</name>
        <dbReference type="ChEBI" id="CHEBI:48828"/>
    </cofactor>
</comment>
<dbReference type="AlphaFoldDB" id="A0A6L5XG77"/>
<proteinExistence type="predicted"/>
<keyword evidence="5" id="KW-0812">Transmembrane</keyword>
<dbReference type="GO" id="GO:0046872">
    <property type="term" value="F:metal ion binding"/>
    <property type="evidence" value="ECO:0007669"/>
    <property type="project" value="UniProtKB-KW"/>
</dbReference>
<evidence type="ECO:0000256" key="3">
    <source>
        <dbReference type="ARBA" id="ARBA00004479"/>
    </source>
</evidence>
<keyword evidence="15" id="KW-1185">Reference proteome</keyword>
<evidence type="ECO:0000256" key="11">
    <source>
        <dbReference type="ARBA" id="ARBA00023136"/>
    </source>
</evidence>
<evidence type="ECO:0000256" key="4">
    <source>
        <dbReference type="ARBA" id="ARBA00022670"/>
    </source>
</evidence>
<dbReference type="GO" id="GO:0030178">
    <property type="term" value="P:negative regulation of Wnt signaling pathway"/>
    <property type="evidence" value="ECO:0007669"/>
    <property type="project" value="InterPro"/>
</dbReference>
<sequence>MTTKRMISMLLALLMMSITASAQLLWKVTGNQLQHPSYLFGTMHQADGSYIDSIAALNDVINSVDGVWVEIEKDKLLTPEALSYINSMMMAPPDSTLSQLLSAEGVKIVAGVVDKYFNGMVSMNAIEKLKPAAIMTQIEALQLLQVDKSLKLGNPDNMLDAAVQTRAAAAGKTSHSLETVEFQARLLFGYPLNQQAADLLEFCKADGKVVELIDQLVSAYKQQDLDKILRIMGAPEMGGSSPQEMERIIYARNRNWVKTLVPAMQRGSVLVAVGAGHLPSSQGLIALLRDAGFTVEAVKK</sequence>
<feature type="chain" id="PRO_5027054729" evidence="13">
    <location>
        <begin position="23"/>
        <end position="300"/>
    </location>
</feature>
<evidence type="ECO:0000256" key="1">
    <source>
        <dbReference type="ARBA" id="ARBA00001936"/>
    </source>
</evidence>
<keyword evidence="4" id="KW-0645">Protease</keyword>
<keyword evidence="6" id="KW-0479">Metal-binding</keyword>
<evidence type="ECO:0000256" key="9">
    <source>
        <dbReference type="ARBA" id="ARBA00022989"/>
    </source>
</evidence>
<evidence type="ECO:0000313" key="15">
    <source>
        <dbReference type="Proteomes" id="UP000483362"/>
    </source>
</evidence>
<keyword evidence="11" id="KW-0472">Membrane</keyword>
<evidence type="ECO:0000256" key="5">
    <source>
        <dbReference type="ARBA" id="ARBA00022692"/>
    </source>
</evidence>
<protein>
    <submittedName>
        <fullName evidence="14">TraB/GumN family protein</fullName>
    </submittedName>
</protein>
<keyword evidence="9" id="KW-1133">Transmembrane helix</keyword>
<evidence type="ECO:0000256" key="2">
    <source>
        <dbReference type="ARBA" id="ARBA00001941"/>
    </source>
</evidence>
<dbReference type="CDD" id="cd14789">
    <property type="entry name" value="Tiki"/>
    <property type="match status" value="1"/>
</dbReference>
<reference evidence="14 15" key="1">
    <citation type="submission" date="2019-08" db="EMBL/GenBank/DDBJ databases">
        <title>In-depth cultivation of the pig gut microbiome towards novel bacterial diversity and tailored functional studies.</title>
        <authorList>
            <person name="Wylensek D."/>
            <person name="Hitch T.C.A."/>
            <person name="Clavel T."/>
        </authorList>
    </citation>
    <scope>NUCLEOTIDE SEQUENCE [LARGE SCALE GENOMIC DNA]</scope>
    <source>
        <strain evidence="14 15">Oil-RF-744-WCA-WT-10</strain>
    </source>
</reference>
<keyword evidence="7 13" id="KW-0732">Signal</keyword>
<evidence type="ECO:0000256" key="13">
    <source>
        <dbReference type="SAM" id="SignalP"/>
    </source>
</evidence>
<comment type="caution">
    <text evidence="14">The sequence shown here is derived from an EMBL/GenBank/DDBJ whole genome shotgun (WGS) entry which is preliminary data.</text>
</comment>
<dbReference type="EMBL" id="VULT01000023">
    <property type="protein sequence ID" value="MSS18504.1"/>
    <property type="molecule type" value="Genomic_DNA"/>
</dbReference>
<evidence type="ECO:0000256" key="7">
    <source>
        <dbReference type="ARBA" id="ARBA00022729"/>
    </source>
</evidence>
<accession>A0A6L5XG77</accession>
<evidence type="ECO:0000313" key="14">
    <source>
        <dbReference type="EMBL" id="MSS18504.1"/>
    </source>
</evidence>
<comment type="subcellular location">
    <subcellularLocation>
        <location evidence="3">Membrane</location>
        <topology evidence="3">Single-pass type I membrane protein</topology>
    </subcellularLocation>
</comment>
<dbReference type="PANTHER" id="PTHR31120">
    <property type="entry name" value="METALLOPROTEASE TIKI"/>
    <property type="match status" value="1"/>
</dbReference>
<feature type="signal peptide" evidence="13">
    <location>
        <begin position="1"/>
        <end position="22"/>
    </location>
</feature>
<dbReference type="InterPro" id="IPR002816">
    <property type="entry name" value="TraB/PrgY/GumN_fam"/>
</dbReference>
<organism evidence="14 15">
    <name type="scientific">Sodaliphilus pleomorphus</name>
    <dbReference type="NCBI Taxonomy" id="2606626"/>
    <lineage>
        <taxon>Bacteria</taxon>
        <taxon>Pseudomonadati</taxon>
        <taxon>Bacteroidota</taxon>
        <taxon>Bacteroidia</taxon>
        <taxon>Bacteroidales</taxon>
        <taxon>Muribaculaceae</taxon>
        <taxon>Sodaliphilus</taxon>
    </lineage>
</organism>